<dbReference type="InterPro" id="IPR011990">
    <property type="entry name" value="TPR-like_helical_dom_sf"/>
</dbReference>
<evidence type="ECO:0000259" key="6">
    <source>
        <dbReference type="Pfam" id="PF14432"/>
    </source>
</evidence>
<dbReference type="FunFam" id="1.25.40.10:FF:002102">
    <property type="entry name" value="Pentatricopeptide repeat-containing protein103"/>
    <property type="match status" value="1"/>
</dbReference>
<dbReference type="InterPro" id="IPR046848">
    <property type="entry name" value="E_motif"/>
</dbReference>
<reference evidence="8" key="1">
    <citation type="journal article" date="2019" name="Curr. Biol.">
        <title>Genome Sequence of Striga asiatica Provides Insight into the Evolution of Plant Parasitism.</title>
        <authorList>
            <person name="Yoshida S."/>
            <person name="Kim S."/>
            <person name="Wafula E.K."/>
            <person name="Tanskanen J."/>
            <person name="Kim Y.M."/>
            <person name="Honaas L."/>
            <person name="Yang Z."/>
            <person name="Spallek T."/>
            <person name="Conn C.E."/>
            <person name="Ichihashi Y."/>
            <person name="Cheong K."/>
            <person name="Cui S."/>
            <person name="Der J.P."/>
            <person name="Gundlach H."/>
            <person name="Jiao Y."/>
            <person name="Hori C."/>
            <person name="Ishida J.K."/>
            <person name="Kasahara H."/>
            <person name="Kiba T."/>
            <person name="Kim M.S."/>
            <person name="Koo N."/>
            <person name="Laohavisit A."/>
            <person name="Lee Y.H."/>
            <person name="Lumba S."/>
            <person name="McCourt P."/>
            <person name="Mortimer J.C."/>
            <person name="Mutuku J.M."/>
            <person name="Nomura T."/>
            <person name="Sasaki-Sekimoto Y."/>
            <person name="Seto Y."/>
            <person name="Wang Y."/>
            <person name="Wakatake T."/>
            <person name="Sakakibara H."/>
            <person name="Demura T."/>
            <person name="Yamaguchi S."/>
            <person name="Yoneyama K."/>
            <person name="Manabe R.I."/>
            <person name="Nelson D.C."/>
            <person name="Schulman A.H."/>
            <person name="Timko M.P."/>
            <person name="dePamphilis C.W."/>
            <person name="Choi D."/>
            <person name="Shirasu K."/>
        </authorList>
    </citation>
    <scope>NUCLEOTIDE SEQUENCE [LARGE SCALE GENOMIC DNA]</scope>
    <source>
        <strain evidence="8">cv. UVA1</strain>
    </source>
</reference>
<name>A0A5A7R962_STRAF</name>
<evidence type="ECO:0000313" key="8">
    <source>
        <dbReference type="Proteomes" id="UP000325081"/>
    </source>
</evidence>
<dbReference type="Pfam" id="PF01535">
    <property type="entry name" value="PPR"/>
    <property type="match status" value="4"/>
</dbReference>
<dbReference type="Gene3D" id="3.40.50.1110">
    <property type="entry name" value="SGNH hydrolase"/>
    <property type="match status" value="1"/>
</dbReference>
<dbReference type="EMBL" id="BKCP01011070">
    <property type="protein sequence ID" value="GER54265.1"/>
    <property type="molecule type" value="Genomic_DNA"/>
</dbReference>
<dbReference type="GO" id="GO:0003723">
    <property type="term" value="F:RNA binding"/>
    <property type="evidence" value="ECO:0007669"/>
    <property type="project" value="InterPro"/>
</dbReference>
<dbReference type="FunFam" id="1.25.40.10:FF:000344">
    <property type="entry name" value="Pentatricopeptide repeat-containing protein"/>
    <property type="match status" value="1"/>
</dbReference>
<feature type="signal peptide" evidence="5">
    <location>
        <begin position="1"/>
        <end position="20"/>
    </location>
</feature>
<proteinExistence type="inferred from homology"/>
<feature type="repeat" description="PPR" evidence="4">
    <location>
        <begin position="369"/>
        <end position="403"/>
    </location>
</feature>
<dbReference type="PANTHER" id="PTHR47926">
    <property type="entry name" value="PENTATRICOPEPTIDE REPEAT-CONTAINING PROTEIN"/>
    <property type="match status" value="1"/>
</dbReference>
<sequence>MKVSKCIIGALVLVMSSVFSSLVANGDPLVPALCIFGDSVVDVGNNNGLQTLIKANFPPYGRDFITHKPTGRFCNGKLATDFTAEYLGFNSYPPAYLSGDAKGRNILTGANFASAASGYHDSTPQLYRALSLPQQLRYYKDWQNRVVNLVGRAKANTIFSSGIHLISAGSSDFIQNYYINPILNLAYNPNQFSDILMISYSSFIQFVWPKLSVCLPLVLMAALIHHHCHQPAAGSAAFTLSANPTVPHSKPFAHSQVTSSLSPSKTSLSLSSSKTQLFPSFPATKIPSFQHNLTADHPINPKPLSNHELSRLLKLSVEYKDTQLGKAVHASILKVQQDLRLFNSLISSYIELGNLNYAERVFNCLLAPDVVSFTAMISCLAKSSREGEAVGHFFKMRGSGIEPNAYTFVAVLTACMRLLDLELGSQIHAFSIKTGHLNCSYVANALMASYGKCGCFDRVVKLFAQMPQRDSVSWNTVISCLVKDGMYDRAFETFQSMIIEGFKVDYFTLSSVLVACTMRLAKLEGTAVHAYAHKIGYESNLSVKNALFEFYGKCGCAKDVGTLFDRMPMRDVSTWTQMINAYMGFGLVDLALEVFTKMPQKNYITYNAVLAGFCQNGHGSSALRFFREMVGSGMEIDDFTLTGGLNACALTRDSKLSEQVQAFVHKIDFSTNEYIQAALLDMCTKCGRMSDAEKMFDRLPLEQRRSSIMLTTMISGYARNSDPEKALSLINKWLYEEEEEASVFLVLLDEVALTSVLSVCGDLGFLKLGEQFHAGALKYGLSSDVGFGNSIASMYSKCGDMENAIKAFDKMSEHDIVSYNSVLNGYIVNRQGEKALHLWEKMQRMKIRPDKVTCISIISAYRHTSSSLVNQCRDFFFSMKSIYQIEPNSDHYACFVGVLGHWGFLEEAEEVITKLPFEPEASVWRALLDSCRVHENVTIGKRAAKNILEMEPQDPSTYVLKSNLYSASGRWHCSELVRGKMKERRFRKFPARSWVVHDNKVHSFFARDNSHVQSKDVYSALDILFSECSREGYLPDTRFVLHDVEEHQKVNFLLYHSGKLAATYGVLMGRPRKPVKVFKNVHLCGDCHTFLKYVSMVTKREIHFRDASGFHRFVNGECSCRDCW</sequence>
<comment type="similarity">
    <text evidence="1">Belongs to the PPR family. PCMP-H subfamily.</text>
</comment>
<evidence type="ECO:0000256" key="2">
    <source>
        <dbReference type="ARBA" id="ARBA00008668"/>
    </source>
</evidence>
<accession>A0A5A7R962</accession>
<dbReference type="Pfam" id="PF20431">
    <property type="entry name" value="E_motif"/>
    <property type="match status" value="1"/>
</dbReference>
<evidence type="ECO:0000256" key="4">
    <source>
        <dbReference type="PROSITE-ProRule" id="PRU00708"/>
    </source>
</evidence>
<keyword evidence="8" id="KW-1185">Reference proteome</keyword>
<feature type="repeat" description="PPR" evidence="4">
    <location>
        <begin position="470"/>
        <end position="504"/>
    </location>
</feature>
<evidence type="ECO:0000256" key="1">
    <source>
        <dbReference type="ARBA" id="ARBA00006643"/>
    </source>
</evidence>
<evidence type="ECO:0000256" key="3">
    <source>
        <dbReference type="ARBA" id="ARBA00022737"/>
    </source>
</evidence>
<organism evidence="7 8">
    <name type="scientific">Striga asiatica</name>
    <name type="common">Asiatic witchweed</name>
    <name type="synonym">Buchnera asiatica</name>
    <dbReference type="NCBI Taxonomy" id="4170"/>
    <lineage>
        <taxon>Eukaryota</taxon>
        <taxon>Viridiplantae</taxon>
        <taxon>Streptophyta</taxon>
        <taxon>Embryophyta</taxon>
        <taxon>Tracheophyta</taxon>
        <taxon>Spermatophyta</taxon>
        <taxon>Magnoliopsida</taxon>
        <taxon>eudicotyledons</taxon>
        <taxon>Gunneridae</taxon>
        <taxon>Pentapetalae</taxon>
        <taxon>asterids</taxon>
        <taxon>lamiids</taxon>
        <taxon>Lamiales</taxon>
        <taxon>Orobanchaceae</taxon>
        <taxon>Buchnereae</taxon>
        <taxon>Striga</taxon>
    </lineage>
</organism>
<dbReference type="Proteomes" id="UP000325081">
    <property type="component" value="Unassembled WGS sequence"/>
</dbReference>
<dbReference type="GO" id="GO:0008270">
    <property type="term" value="F:zinc ion binding"/>
    <property type="evidence" value="ECO:0007669"/>
    <property type="project" value="InterPro"/>
</dbReference>
<dbReference type="FunFam" id="1.25.40.10:FF:000679">
    <property type="entry name" value="Pentatricopeptide repeat-containing protein At5g03800"/>
    <property type="match status" value="1"/>
</dbReference>
<dbReference type="PANTHER" id="PTHR47926:SF512">
    <property type="entry name" value="REPEAT (PPR) SUPERFAMILY PROTEIN, PUTATIVE-RELATED"/>
    <property type="match status" value="1"/>
</dbReference>
<keyword evidence="5" id="KW-0732">Signal</keyword>
<protein>
    <submittedName>
        <fullName evidence="7">Pentatricopeptide repeat (PPR) superfamily protein</fullName>
    </submittedName>
</protein>
<dbReference type="OrthoDB" id="745501at2759"/>
<evidence type="ECO:0000313" key="7">
    <source>
        <dbReference type="EMBL" id="GER54265.1"/>
    </source>
</evidence>
<dbReference type="AlphaFoldDB" id="A0A5A7R962"/>
<dbReference type="Pfam" id="PF14432">
    <property type="entry name" value="DYW_deaminase"/>
    <property type="match status" value="1"/>
</dbReference>
<feature type="chain" id="PRO_5022828638" evidence="5">
    <location>
        <begin position="21"/>
        <end position="1124"/>
    </location>
</feature>
<dbReference type="InterPro" id="IPR002885">
    <property type="entry name" value="PPR_rpt"/>
</dbReference>
<dbReference type="InterPro" id="IPR036514">
    <property type="entry name" value="SGNH_hydro_sf"/>
</dbReference>
<keyword evidence="3" id="KW-0677">Repeat</keyword>
<feature type="repeat" description="PPR" evidence="4">
    <location>
        <begin position="602"/>
        <end position="636"/>
    </location>
</feature>
<dbReference type="FunFam" id="1.25.40.10:FF:000073">
    <property type="entry name" value="Pentatricopeptide repeat-containing protein chloroplastic"/>
    <property type="match status" value="1"/>
</dbReference>
<dbReference type="GO" id="GO:0009451">
    <property type="term" value="P:RNA modification"/>
    <property type="evidence" value="ECO:0007669"/>
    <property type="project" value="InterPro"/>
</dbReference>
<dbReference type="Pfam" id="PF13041">
    <property type="entry name" value="PPR_2"/>
    <property type="match status" value="4"/>
</dbReference>
<evidence type="ECO:0000256" key="5">
    <source>
        <dbReference type="SAM" id="SignalP"/>
    </source>
</evidence>
<feature type="domain" description="DYW" evidence="6">
    <location>
        <begin position="1032"/>
        <end position="1124"/>
    </location>
</feature>
<dbReference type="NCBIfam" id="TIGR00756">
    <property type="entry name" value="PPR"/>
    <property type="match status" value="6"/>
</dbReference>
<dbReference type="GO" id="GO:0016788">
    <property type="term" value="F:hydrolase activity, acting on ester bonds"/>
    <property type="evidence" value="ECO:0007669"/>
    <property type="project" value="InterPro"/>
</dbReference>
<dbReference type="Pfam" id="PF00657">
    <property type="entry name" value="Lipase_GDSL"/>
    <property type="match status" value="1"/>
</dbReference>
<dbReference type="Gene3D" id="1.25.40.10">
    <property type="entry name" value="Tetratricopeptide repeat domain"/>
    <property type="match status" value="6"/>
</dbReference>
<comment type="similarity">
    <text evidence="2">Belongs to the 'GDSL' lipolytic enzyme family.</text>
</comment>
<feature type="repeat" description="PPR" evidence="4">
    <location>
        <begin position="571"/>
        <end position="601"/>
    </location>
</feature>
<feature type="repeat" description="PPR" evidence="4">
    <location>
        <begin position="815"/>
        <end position="849"/>
    </location>
</feature>
<comment type="caution">
    <text evidence="7">The sequence shown here is derived from an EMBL/GenBank/DDBJ whole genome shotgun (WGS) entry which is preliminary data.</text>
</comment>
<dbReference type="PROSITE" id="PS51375">
    <property type="entry name" value="PPR"/>
    <property type="match status" value="5"/>
</dbReference>
<dbReference type="InterPro" id="IPR001087">
    <property type="entry name" value="GDSL"/>
</dbReference>
<dbReference type="InterPro" id="IPR046960">
    <property type="entry name" value="PPR_At4g14850-like_plant"/>
</dbReference>
<gene>
    <name evidence="7" type="ORF">STAS_31845</name>
</gene>
<dbReference type="InterPro" id="IPR032867">
    <property type="entry name" value="DYW_dom"/>
</dbReference>